<sequence length="318" mass="35667">MAKIKKWFCLTDEAHVFDEPTEDGYCHIGMAYHGILEERIIGEEVRPTQPPPPELTSPPPSNEVGLCVFLMDASSSMADQAFPGTKPTKMDLIATSAASGIFDLERMQNNPNAYVAAFKFDDSVELMFVDTVANLLLRFNKDVKKFANYLYDELYAMQGGTDINRALQQAYSFVDKFLKKQIPDFKVPDYTPMRQIILDSNGNSLSIANVRVLIYTDGMQYDAAKNKVLQDNLFKVKPLAGPNHDIVIGAFFGKENDEGCQELQSLLSPCPIHDELQFFLLDNPARINILKNLFRMASGASGFCPRCLEKQLTRKPNS</sequence>
<proteinExistence type="predicted"/>
<dbReference type="EMBL" id="CP055153">
    <property type="protein sequence ID" value="QMU29336.1"/>
    <property type="molecule type" value="Genomic_DNA"/>
</dbReference>
<evidence type="ECO:0000259" key="1">
    <source>
        <dbReference type="PROSITE" id="PS50234"/>
    </source>
</evidence>
<accession>A0A7L7L929</accession>
<keyword evidence="3" id="KW-1185">Reference proteome</keyword>
<dbReference type="AlphaFoldDB" id="A0A7L7L929"/>
<dbReference type="Gene3D" id="3.40.50.410">
    <property type="entry name" value="von Willebrand factor, type A domain"/>
    <property type="match status" value="1"/>
</dbReference>
<dbReference type="InterPro" id="IPR036465">
    <property type="entry name" value="vWFA_dom_sf"/>
</dbReference>
<reference evidence="2 3" key="1">
    <citation type="submission" date="2020-06" db="EMBL/GenBank/DDBJ databases">
        <authorList>
            <person name="Hwang Y.J."/>
        </authorList>
    </citation>
    <scope>NUCLEOTIDE SEQUENCE [LARGE SCALE GENOMIC DNA]</scope>
    <source>
        <strain evidence="2 3">KUDC8001</strain>
    </source>
</reference>
<name>A0A7L7L929_9BACT</name>
<evidence type="ECO:0000313" key="3">
    <source>
        <dbReference type="Proteomes" id="UP000514509"/>
    </source>
</evidence>
<dbReference type="PROSITE" id="PS50234">
    <property type="entry name" value="VWFA"/>
    <property type="match status" value="1"/>
</dbReference>
<organism evidence="2 3">
    <name type="scientific">Adhaeribacter radiodurans</name>
    <dbReference type="NCBI Taxonomy" id="2745197"/>
    <lineage>
        <taxon>Bacteria</taxon>
        <taxon>Pseudomonadati</taxon>
        <taxon>Bacteroidota</taxon>
        <taxon>Cytophagia</taxon>
        <taxon>Cytophagales</taxon>
        <taxon>Hymenobacteraceae</taxon>
        <taxon>Adhaeribacter</taxon>
    </lineage>
</organism>
<dbReference type="InterPro" id="IPR002035">
    <property type="entry name" value="VWF_A"/>
</dbReference>
<feature type="domain" description="VWFA" evidence="1">
    <location>
        <begin position="66"/>
        <end position="297"/>
    </location>
</feature>
<gene>
    <name evidence="2" type="ORF">HUW48_15415</name>
</gene>
<protein>
    <submittedName>
        <fullName evidence="2">VWA domain-containing protein</fullName>
    </submittedName>
</protein>
<dbReference type="Proteomes" id="UP000514509">
    <property type="component" value="Chromosome"/>
</dbReference>
<dbReference type="RefSeq" id="WP_182411795.1">
    <property type="nucleotide sequence ID" value="NZ_CP055153.1"/>
</dbReference>
<reference evidence="2 3" key="2">
    <citation type="submission" date="2020-08" db="EMBL/GenBank/DDBJ databases">
        <title>Adhaeribacter dokdonensis sp. nov., isolated from the rhizosphere of Elymus tsukushiensis, a plant native to the Dokdo Islands, Republic of Korea.</title>
        <authorList>
            <person name="Ghim S.Y."/>
        </authorList>
    </citation>
    <scope>NUCLEOTIDE SEQUENCE [LARGE SCALE GENOMIC DNA]</scope>
    <source>
        <strain evidence="2 3">KUDC8001</strain>
    </source>
</reference>
<dbReference type="Pfam" id="PF13519">
    <property type="entry name" value="VWA_2"/>
    <property type="match status" value="1"/>
</dbReference>
<evidence type="ECO:0000313" key="2">
    <source>
        <dbReference type="EMBL" id="QMU29336.1"/>
    </source>
</evidence>
<dbReference type="KEGG" id="add:HUW48_15415"/>
<dbReference type="SUPFAM" id="SSF53300">
    <property type="entry name" value="vWA-like"/>
    <property type="match status" value="1"/>
</dbReference>